<comment type="caution">
    <text evidence="4">The sequence shown here is derived from an EMBL/GenBank/DDBJ whole genome shotgun (WGS) entry which is preliminary data.</text>
</comment>
<dbReference type="Pfam" id="PF01535">
    <property type="entry name" value="PPR"/>
    <property type="match status" value="7"/>
</dbReference>
<evidence type="ECO:0000313" key="4">
    <source>
        <dbReference type="EMBL" id="TXG74101.1"/>
    </source>
</evidence>
<feature type="repeat" description="PPR" evidence="3">
    <location>
        <begin position="94"/>
        <end position="128"/>
    </location>
</feature>
<feature type="repeat" description="PPR" evidence="3">
    <location>
        <begin position="265"/>
        <end position="299"/>
    </location>
</feature>
<dbReference type="GO" id="GO:0003723">
    <property type="term" value="F:RNA binding"/>
    <property type="evidence" value="ECO:0007669"/>
    <property type="project" value="InterPro"/>
</dbReference>
<proteinExistence type="inferred from homology"/>
<dbReference type="PANTHER" id="PTHR47926">
    <property type="entry name" value="PENTATRICOPEPTIDE REPEAT-CONTAINING PROTEIN"/>
    <property type="match status" value="1"/>
</dbReference>
<feature type="repeat" description="PPR" evidence="3">
    <location>
        <begin position="195"/>
        <end position="229"/>
    </location>
</feature>
<gene>
    <name evidence="4" type="ORF">EZV62_002680</name>
</gene>
<dbReference type="Pfam" id="PF20431">
    <property type="entry name" value="E_motif"/>
    <property type="match status" value="1"/>
</dbReference>
<dbReference type="Pfam" id="PF13041">
    <property type="entry name" value="PPR_2"/>
    <property type="match status" value="1"/>
</dbReference>
<comment type="similarity">
    <text evidence="2">Belongs to the PPR family. PCMP-E subfamily.</text>
</comment>
<dbReference type="FunFam" id="1.25.40.10:FF:000212">
    <property type="entry name" value="Pentatricopeptide repeat-containing protein At2g03380, mitochondrial"/>
    <property type="match status" value="1"/>
</dbReference>
<dbReference type="PROSITE" id="PS51375">
    <property type="entry name" value="PPR"/>
    <property type="match status" value="6"/>
</dbReference>
<feature type="repeat" description="PPR" evidence="3">
    <location>
        <begin position="230"/>
        <end position="264"/>
    </location>
</feature>
<dbReference type="PANTHER" id="PTHR47926:SF487">
    <property type="entry name" value="REPEAT (TPR)-LIKE SUPERFAMILY PROTEIN, PUTATIVE-RELATED"/>
    <property type="match status" value="1"/>
</dbReference>
<keyword evidence="1" id="KW-0677">Repeat</keyword>
<keyword evidence="5" id="KW-1185">Reference proteome</keyword>
<evidence type="ECO:0008006" key="6">
    <source>
        <dbReference type="Google" id="ProtNLM"/>
    </source>
</evidence>
<evidence type="ECO:0000256" key="3">
    <source>
        <dbReference type="PROSITE-ProRule" id="PRU00708"/>
    </source>
</evidence>
<dbReference type="GO" id="GO:0009451">
    <property type="term" value="P:RNA modification"/>
    <property type="evidence" value="ECO:0007669"/>
    <property type="project" value="InterPro"/>
</dbReference>
<organism evidence="4 5">
    <name type="scientific">Acer yangbiense</name>
    <dbReference type="NCBI Taxonomy" id="1000413"/>
    <lineage>
        <taxon>Eukaryota</taxon>
        <taxon>Viridiplantae</taxon>
        <taxon>Streptophyta</taxon>
        <taxon>Embryophyta</taxon>
        <taxon>Tracheophyta</taxon>
        <taxon>Spermatophyta</taxon>
        <taxon>Magnoliopsida</taxon>
        <taxon>eudicotyledons</taxon>
        <taxon>Gunneridae</taxon>
        <taxon>Pentapetalae</taxon>
        <taxon>rosids</taxon>
        <taxon>malvids</taxon>
        <taxon>Sapindales</taxon>
        <taxon>Sapindaceae</taxon>
        <taxon>Hippocastanoideae</taxon>
        <taxon>Acereae</taxon>
        <taxon>Acer</taxon>
    </lineage>
</organism>
<feature type="repeat" description="PPR" evidence="3">
    <location>
        <begin position="366"/>
        <end position="396"/>
    </location>
</feature>
<dbReference type="Proteomes" id="UP000323000">
    <property type="component" value="Chromosome 1"/>
</dbReference>
<dbReference type="InterPro" id="IPR046848">
    <property type="entry name" value="E_motif"/>
</dbReference>
<dbReference type="InterPro" id="IPR002885">
    <property type="entry name" value="PPR_rpt"/>
</dbReference>
<evidence type="ECO:0000313" key="5">
    <source>
        <dbReference type="Proteomes" id="UP000323000"/>
    </source>
</evidence>
<accession>A0A5C7IXT8</accession>
<dbReference type="AlphaFoldDB" id="A0A5C7IXT8"/>
<dbReference type="OrthoDB" id="185373at2759"/>
<evidence type="ECO:0000256" key="2">
    <source>
        <dbReference type="ARBA" id="ARBA00061659"/>
    </source>
</evidence>
<evidence type="ECO:0000256" key="1">
    <source>
        <dbReference type="ARBA" id="ARBA00022737"/>
    </source>
</evidence>
<dbReference type="Gene3D" id="1.25.40.10">
    <property type="entry name" value="Tetratricopeptide repeat domain"/>
    <property type="match status" value="5"/>
</dbReference>
<protein>
    <recommendedName>
        <fullName evidence="6">Pentacotripeptide-repeat region of PRORP domain-containing protein</fullName>
    </recommendedName>
</protein>
<dbReference type="FunFam" id="1.25.40.10:FF:000682">
    <property type="entry name" value="Pentatricopeptide repeat-containing protein At3g16610"/>
    <property type="match status" value="1"/>
</dbReference>
<dbReference type="InterPro" id="IPR011990">
    <property type="entry name" value="TPR-like_helical_dom_sf"/>
</dbReference>
<name>A0A5C7IXT8_9ROSI</name>
<reference evidence="5" key="1">
    <citation type="journal article" date="2019" name="Gigascience">
        <title>De novo genome assembly of the endangered Acer yangbiense, a plant species with extremely small populations endemic to Yunnan Province, China.</title>
        <authorList>
            <person name="Yang J."/>
            <person name="Wariss H.M."/>
            <person name="Tao L."/>
            <person name="Zhang R."/>
            <person name="Yun Q."/>
            <person name="Hollingsworth P."/>
            <person name="Dao Z."/>
            <person name="Luo G."/>
            <person name="Guo H."/>
            <person name="Ma Y."/>
            <person name="Sun W."/>
        </authorList>
    </citation>
    <scope>NUCLEOTIDE SEQUENCE [LARGE SCALE GENOMIC DNA]</scope>
    <source>
        <strain evidence="5">cv. Malutang</strain>
    </source>
</reference>
<feature type="repeat" description="PPR" evidence="3">
    <location>
        <begin position="164"/>
        <end position="194"/>
    </location>
</feature>
<sequence length="593" mass="66418">MPMNPLINGSFIGARQKIPIIHRSLKTSSIDYTELIEIYTRDRALHSGKMLHAHLITTGLARLTQFACKLITFYTGCQKIIYARKLFDEMPETNIRGWISLIGAYARRGYHQEALNVFYEMQCQGLRPNKFVIPSVLKACGHVFDFETGAQIHCVVLKHSFENDAFVVSALIDMYSKCRKVEKAKMVFDGMVEKDLVAVNALVSGYAQQGLASEALNLVEEVKMLGVMPNVVTWNTLITGFSQKGDQMMVSKLFDLMRIDGVEPDVVSWTSVISGLVQNFHNDEAFHTFKQMLVQGLTPTSATISSILPACASVANVECGKEIHGYAVVIGVEDDVYVRSALVDMYSKCGFISEAKTLFYKMSERNTVTWNSMVFGCANHGYCNEAFELFNQMEEEKKLDHLSFTAVLTACSHAGLVELGQSLFHKMQEKYKIMPRLEHYACMVDLLGRAGRLTEAYDLIKTMPVQPDLFVWGAFLGACKNHSNIELAEVATKHLSELEPDSAANNMLLTRIYADAGSWSDVTRLKKMMKKKKLRKFAVPKSAELQTNGPEVVPMIRDKECFPSVSPYTSSELNAQYPATSNESRSYQVAQAF</sequence>
<dbReference type="NCBIfam" id="TIGR00756">
    <property type="entry name" value="PPR"/>
    <property type="match status" value="5"/>
</dbReference>
<dbReference type="InterPro" id="IPR046960">
    <property type="entry name" value="PPR_At4g14850-like_plant"/>
</dbReference>
<dbReference type="EMBL" id="VAHF01000001">
    <property type="protein sequence ID" value="TXG74101.1"/>
    <property type="molecule type" value="Genomic_DNA"/>
</dbReference>